<proteinExistence type="predicted"/>
<dbReference type="InterPro" id="IPR040387">
    <property type="entry name" value="RIN4/NOI4"/>
</dbReference>
<feature type="compositionally biased region" description="Basic and acidic residues" evidence="1">
    <location>
        <begin position="186"/>
        <end position="225"/>
    </location>
</feature>
<dbReference type="PANTHER" id="PTHR33159:SF6">
    <property type="entry name" value="RPM1-INTERACTING PROTEIN 4"/>
    <property type="match status" value="1"/>
</dbReference>
<evidence type="ECO:0000313" key="4">
    <source>
        <dbReference type="Proteomes" id="UP001359559"/>
    </source>
</evidence>
<sequence>MKVTLVTGLNPTLWHELATVMHHLCLRYPRHKNTNTFSSPQRNYYFQNEQRHIGFVPLDWGEEANAAEVIGLDKAEGLVNELAQRVTTTAVEGGEPNTAAEDGEVEGAHREGNKRKGEEDYEGKKFFLQRSHVPKFGNWESEQDVPYTAYFDKARKVRPGSKMINPNDPEEVLVSSADVPPSKPRVHSEDPNVKGSERSTHELQKNREDGDPKHFVDSPARHDNAGNRSGSDSTYRYGSHGVGSADNRRRPSRQSTGSEHSIERSPLHRQAKAPGRDSPSWEGKSSYDSSHGTPGRSRLRPLNRGDETPEKGASVPKFGEWDENNPASADGYTHIFDKVREEKQVGAAHVSGTPNGRQYVVRNQATDDKAQSCCFCWGKK</sequence>
<dbReference type="Proteomes" id="UP001359559">
    <property type="component" value="Unassembled WGS sequence"/>
</dbReference>
<name>A0AAN9F8H9_CLITE</name>
<protein>
    <recommendedName>
        <fullName evidence="2">RIN4 pathogenic type III effector avirulence factor Avr cleavage site domain-containing protein</fullName>
    </recommendedName>
</protein>
<organism evidence="3 4">
    <name type="scientific">Clitoria ternatea</name>
    <name type="common">Butterfly pea</name>
    <dbReference type="NCBI Taxonomy" id="43366"/>
    <lineage>
        <taxon>Eukaryota</taxon>
        <taxon>Viridiplantae</taxon>
        <taxon>Streptophyta</taxon>
        <taxon>Embryophyta</taxon>
        <taxon>Tracheophyta</taxon>
        <taxon>Spermatophyta</taxon>
        <taxon>Magnoliopsida</taxon>
        <taxon>eudicotyledons</taxon>
        <taxon>Gunneridae</taxon>
        <taxon>Pentapetalae</taxon>
        <taxon>rosids</taxon>
        <taxon>fabids</taxon>
        <taxon>Fabales</taxon>
        <taxon>Fabaceae</taxon>
        <taxon>Papilionoideae</taxon>
        <taxon>50 kb inversion clade</taxon>
        <taxon>NPAAA clade</taxon>
        <taxon>indigoferoid/millettioid clade</taxon>
        <taxon>Phaseoleae</taxon>
        <taxon>Clitoria</taxon>
    </lineage>
</organism>
<dbReference type="AlphaFoldDB" id="A0AAN9F8H9"/>
<dbReference type="InterPro" id="IPR008700">
    <property type="entry name" value="TypeIII_avirulence_cleave"/>
</dbReference>
<dbReference type="EMBL" id="JAYKXN010000007">
    <property type="protein sequence ID" value="KAK7271862.1"/>
    <property type="molecule type" value="Genomic_DNA"/>
</dbReference>
<evidence type="ECO:0000259" key="2">
    <source>
        <dbReference type="Pfam" id="PF05627"/>
    </source>
</evidence>
<feature type="region of interest" description="Disordered" evidence="1">
    <location>
        <begin position="90"/>
        <end position="119"/>
    </location>
</feature>
<comment type="caution">
    <text evidence="3">The sequence shown here is derived from an EMBL/GenBank/DDBJ whole genome shotgun (WGS) entry which is preliminary data.</text>
</comment>
<reference evidence="3 4" key="1">
    <citation type="submission" date="2024-01" db="EMBL/GenBank/DDBJ databases">
        <title>The genomes of 5 underutilized Papilionoideae crops provide insights into root nodulation and disease resistance.</title>
        <authorList>
            <person name="Yuan L."/>
        </authorList>
    </citation>
    <scope>NUCLEOTIDE SEQUENCE [LARGE SCALE GENOMIC DNA]</scope>
    <source>
        <strain evidence="3">LY-2023</strain>
        <tissue evidence="3">Leaf</tissue>
    </source>
</reference>
<accession>A0AAN9F8H9</accession>
<feature type="compositionally biased region" description="Basic and acidic residues" evidence="1">
    <location>
        <begin position="106"/>
        <end position="119"/>
    </location>
</feature>
<feature type="compositionally biased region" description="Polar residues" evidence="1">
    <location>
        <begin position="226"/>
        <end position="236"/>
    </location>
</feature>
<gene>
    <name evidence="3" type="ORF">RJT34_28106</name>
</gene>
<keyword evidence="4" id="KW-1185">Reference proteome</keyword>
<dbReference type="GO" id="GO:0005886">
    <property type="term" value="C:plasma membrane"/>
    <property type="evidence" value="ECO:0007669"/>
    <property type="project" value="TreeGrafter"/>
</dbReference>
<dbReference type="Pfam" id="PF05627">
    <property type="entry name" value="AvrRpt-cleavage"/>
    <property type="match status" value="2"/>
</dbReference>
<feature type="region of interest" description="Disordered" evidence="1">
    <location>
        <begin position="159"/>
        <end position="326"/>
    </location>
</feature>
<dbReference type="PANTHER" id="PTHR33159">
    <property type="entry name" value="RPM1-INTERACTING PROTEIN 4 (RIN4) FAMILY PROTEIN"/>
    <property type="match status" value="1"/>
</dbReference>
<evidence type="ECO:0000313" key="3">
    <source>
        <dbReference type="EMBL" id="KAK7271862.1"/>
    </source>
</evidence>
<evidence type="ECO:0000256" key="1">
    <source>
        <dbReference type="SAM" id="MobiDB-lite"/>
    </source>
</evidence>
<feature type="domain" description="RIN4 pathogenic type III effector avirulence factor Avr cleavage site" evidence="2">
    <location>
        <begin position="310"/>
        <end position="344"/>
    </location>
</feature>
<feature type="domain" description="RIN4 pathogenic type III effector avirulence factor Avr cleavage site" evidence="2">
    <location>
        <begin position="130"/>
        <end position="157"/>
    </location>
</feature>